<feature type="domain" description="Zn(2)-C6 fungal-type" evidence="3">
    <location>
        <begin position="98"/>
        <end position="132"/>
    </location>
</feature>
<feature type="region of interest" description="Disordered" evidence="2">
    <location>
        <begin position="128"/>
        <end position="165"/>
    </location>
</feature>
<proteinExistence type="predicted"/>
<dbReference type="InterPro" id="IPR036770">
    <property type="entry name" value="Ankyrin_rpt-contain_sf"/>
</dbReference>
<keyword evidence="1" id="KW-0539">Nucleus</keyword>
<protein>
    <recommendedName>
        <fullName evidence="3">Zn(2)-C6 fungal-type domain-containing protein</fullName>
    </recommendedName>
</protein>
<feature type="compositionally biased region" description="Low complexity" evidence="2">
    <location>
        <begin position="134"/>
        <end position="162"/>
    </location>
</feature>
<dbReference type="OrthoDB" id="539213at2759"/>
<dbReference type="Gene3D" id="1.25.40.20">
    <property type="entry name" value="Ankyrin repeat-containing domain"/>
    <property type="match status" value="1"/>
</dbReference>
<accession>A0A8K0SI23</accession>
<dbReference type="InterPro" id="IPR001138">
    <property type="entry name" value="Zn2Cys6_DnaBD"/>
</dbReference>
<name>A0A8K0SI23_9HYPO</name>
<dbReference type="CDD" id="cd00067">
    <property type="entry name" value="GAL4"/>
    <property type="match status" value="1"/>
</dbReference>
<gene>
    <name evidence="4" type="ORF">B0I35DRAFT_437503</name>
</gene>
<evidence type="ECO:0000313" key="5">
    <source>
        <dbReference type="Proteomes" id="UP000813444"/>
    </source>
</evidence>
<dbReference type="GO" id="GO:0000981">
    <property type="term" value="F:DNA-binding transcription factor activity, RNA polymerase II-specific"/>
    <property type="evidence" value="ECO:0007669"/>
    <property type="project" value="InterPro"/>
</dbReference>
<evidence type="ECO:0000256" key="2">
    <source>
        <dbReference type="SAM" id="MobiDB-lite"/>
    </source>
</evidence>
<evidence type="ECO:0000256" key="1">
    <source>
        <dbReference type="ARBA" id="ARBA00023242"/>
    </source>
</evidence>
<feature type="compositionally biased region" description="Polar residues" evidence="2">
    <location>
        <begin position="70"/>
        <end position="85"/>
    </location>
</feature>
<dbReference type="Proteomes" id="UP000813444">
    <property type="component" value="Unassembled WGS sequence"/>
</dbReference>
<organism evidence="4 5">
    <name type="scientific">Stachybotrys elegans</name>
    <dbReference type="NCBI Taxonomy" id="80388"/>
    <lineage>
        <taxon>Eukaryota</taxon>
        <taxon>Fungi</taxon>
        <taxon>Dikarya</taxon>
        <taxon>Ascomycota</taxon>
        <taxon>Pezizomycotina</taxon>
        <taxon>Sordariomycetes</taxon>
        <taxon>Hypocreomycetidae</taxon>
        <taxon>Hypocreales</taxon>
        <taxon>Stachybotryaceae</taxon>
        <taxon>Stachybotrys</taxon>
    </lineage>
</organism>
<dbReference type="PROSITE" id="PS50048">
    <property type="entry name" value="ZN2_CY6_FUNGAL_2"/>
    <property type="match status" value="1"/>
</dbReference>
<reference evidence="4" key="1">
    <citation type="journal article" date="2021" name="Nat. Commun.">
        <title>Genetic determinants of endophytism in the Arabidopsis root mycobiome.</title>
        <authorList>
            <person name="Mesny F."/>
            <person name="Miyauchi S."/>
            <person name="Thiergart T."/>
            <person name="Pickel B."/>
            <person name="Atanasova L."/>
            <person name="Karlsson M."/>
            <person name="Huettel B."/>
            <person name="Barry K.W."/>
            <person name="Haridas S."/>
            <person name="Chen C."/>
            <person name="Bauer D."/>
            <person name="Andreopoulos W."/>
            <person name="Pangilinan J."/>
            <person name="LaButti K."/>
            <person name="Riley R."/>
            <person name="Lipzen A."/>
            <person name="Clum A."/>
            <person name="Drula E."/>
            <person name="Henrissat B."/>
            <person name="Kohler A."/>
            <person name="Grigoriev I.V."/>
            <person name="Martin F.M."/>
            <person name="Hacquard S."/>
        </authorList>
    </citation>
    <scope>NUCLEOTIDE SEQUENCE</scope>
    <source>
        <strain evidence="4">MPI-CAGE-CH-0235</strain>
    </source>
</reference>
<dbReference type="GO" id="GO:0008270">
    <property type="term" value="F:zinc ion binding"/>
    <property type="evidence" value="ECO:0007669"/>
    <property type="project" value="InterPro"/>
</dbReference>
<dbReference type="AlphaFoldDB" id="A0A8K0SI23"/>
<evidence type="ECO:0000259" key="3">
    <source>
        <dbReference type="PROSITE" id="PS50048"/>
    </source>
</evidence>
<feature type="region of interest" description="Disordered" evidence="2">
    <location>
        <begin position="70"/>
        <end position="90"/>
    </location>
</feature>
<keyword evidence="5" id="KW-1185">Reference proteome</keyword>
<sequence length="517" mass="59123">MMSLPPRRNPRRNPHRNPFIAIHCHETNLSCSNIRQGKSPYLGDKHSPQPQPLFTTFLPSPSLRIQSSLRFDSTMNLSGRPSSSEPPRKKRGRYAYYKCEQCRKDKQKCLPAERQPGERCTRCQSKGFDCSENTTASASASTPVARNRTSTSSTAPPLSPSRASDDIQGRVKNFLCALAWGRALDDASPPGDREDTKLDDTMEKLAEKLNCELIFLYRTALDAQDLILQTLLFTLIISGPYFLEGPRYDRLSFDSNILIPVDEIGDAMGPGEFDWELSEPHASAMGKLSWTAGHTDRGIRILEEQVRRAVRKDFYLDNPACTSSIRAYLRACMEVGRVNSRLLHEGYLDLAEDIPYLHRSTHPWRHLDDLFDGPTDYHNIEWICLNEPQYVKTIDVEGKTILHMICRHVLFHEHTINAAQLLLDHHVPINCQDHNGHTALHIFCLCRAWFERCSDLSRQNSLSLLRLLITNPEIDTDLEDEYGNVASFYLREYLESVETQADRDYFEELLSYFVSNE</sequence>
<dbReference type="EMBL" id="JAGPNK010000010">
    <property type="protein sequence ID" value="KAH7312668.1"/>
    <property type="molecule type" value="Genomic_DNA"/>
</dbReference>
<evidence type="ECO:0000313" key="4">
    <source>
        <dbReference type="EMBL" id="KAH7312668.1"/>
    </source>
</evidence>
<comment type="caution">
    <text evidence="4">The sequence shown here is derived from an EMBL/GenBank/DDBJ whole genome shotgun (WGS) entry which is preliminary data.</text>
</comment>
<dbReference type="SUPFAM" id="SSF48403">
    <property type="entry name" value="Ankyrin repeat"/>
    <property type="match status" value="1"/>
</dbReference>